<evidence type="ECO:0000313" key="2">
    <source>
        <dbReference type="EMBL" id="TFD56076.1"/>
    </source>
</evidence>
<evidence type="ECO:0000256" key="1">
    <source>
        <dbReference type="SAM" id="Phobius"/>
    </source>
</evidence>
<feature type="transmembrane region" description="Helical" evidence="1">
    <location>
        <begin position="7"/>
        <end position="27"/>
    </location>
</feature>
<gene>
    <name evidence="2" type="ORF">E3T55_00055</name>
</gene>
<keyword evidence="1" id="KW-0812">Transmembrane</keyword>
<keyword evidence="1" id="KW-0472">Membrane</keyword>
<feature type="transmembrane region" description="Helical" evidence="1">
    <location>
        <begin position="47"/>
        <end position="67"/>
    </location>
</feature>
<feature type="transmembrane region" description="Helical" evidence="1">
    <location>
        <begin position="79"/>
        <end position="104"/>
    </location>
</feature>
<accession>A0A4R9ABR1</accession>
<dbReference type="RefSeq" id="WP_134517558.1">
    <property type="nucleotide sequence ID" value="NZ_SOHE01000002.1"/>
</dbReference>
<sequence>MRDYQKYAIVVSVFAAVLYLSLVVAGFGMVSLITDREVIAEPLAGPVLGPVMVGVPVVLVFALMVKLGITTRPERQRVALGYAIGSGFAASATFIVVGAVGIGLDGVAPMPFAGSLLISPFTVITGIFAAIVVLSYSLILATQQGQHGRPLWPWESRDDG</sequence>
<name>A0A4R9ABR1_9MICO</name>
<dbReference type="EMBL" id="SOHE01000002">
    <property type="protein sequence ID" value="TFD56076.1"/>
    <property type="molecule type" value="Genomic_DNA"/>
</dbReference>
<feature type="transmembrane region" description="Helical" evidence="1">
    <location>
        <begin position="116"/>
        <end position="139"/>
    </location>
</feature>
<dbReference type="AlphaFoldDB" id="A0A4R9ABR1"/>
<comment type="caution">
    <text evidence="2">The sequence shown here is derived from an EMBL/GenBank/DDBJ whole genome shotgun (WGS) entry which is preliminary data.</text>
</comment>
<keyword evidence="1" id="KW-1133">Transmembrane helix</keyword>
<dbReference type="Pfam" id="PF19616">
    <property type="entry name" value="DUF6121"/>
    <property type="match status" value="1"/>
</dbReference>
<dbReference type="Proteomes" id="UP000297447">
    <property type="component" value="Unassembled WGS sequence"/>
</dbReference>
<dbReference type="InterPro" id="IPR046124">
    <property type="entry name" value="DUF6121"/>
</dbReference>
<keyword evidence="3" id="KW-1185">Reference proteome</keyword>
<dbReference type="OrthoDB" id="5124736at2"/>
<evidence type="ECO:0000313" key="3">
    <source>
        <dbReference type="Proteomes" id="UP000297447"/>
    </source>
</evidence>
<protein>
    <submittedName>
        <fullName evidence="2">Uncharacterized protein</fullName>
    </submittedName>
</protein>
<organism evidence="2 3">
    <name type="scientific">Cryobacterium frigoriphilum</name>
    <dbReference type="NCBI Taxonomy" id="1259150"/>
    <lineage>
        <taxon>Bacteria</taxon>
        <taxon>Bacillati</taxon>
        <taxon>Actinomycetota</taxon>
        <taxon>Actinomycetes</taxon>
        <taxon>Micrococcales</taxon>
        <taxon>Microbacteriaceae</taxon>
        <taxon>Cryobacterium</taxon>
    </lineage>
</organism>
<reference evidence="2 3" key="1">
    <citation type="submission" date="2019-03" db="EMBL/GenBank/DDBJ databases">
        <title>Genomics of glacier-inhabiting Cryobacterium strains.</title>
        <authorList>
            <person name="Liu Q."/>
            <person name="Xin Y.-H."/>
        </authorList>
    </citation>
    <scope>NUCLEOTIDE SEQUENCE [LARGE SCALE GENOMIC DNA]</scope>
    <source>
        <strain evidence="2 3">Hh14</strain>
    </source>
</reference>
<proteinExistence type="predicted"/>